<dbReference type="Pfam" id="PF00787">
    <property type="entry name" value="PX"/>
    <property type="match status" value="1"/>
</dbReference>
<dbReference type="InterPro" id="IPR047168">
    <property type="entry name" value="LEC1-like"/>
</dbReference>
<feature type="region of interest" description="Disordered" evidence="1">
    <location>
        <begin position="239"/>
        <end position="325"/>
    </location>
</feature>
<protein>
    <recommendedName>
        <fullName evidence="2">PX domain-containing protein</fullName>
    </recommendedName>
</protein>
<accession>A0AAD5JS77</accession>
<feature type="compositionally biased region" description="Basic and acidic residues" evidence="1">
    <location>
        <begin position="274"/>
        <end position="283"/>
    </location>
</feature>
<dbReference type="AlphaFoldDB" id="A0AAD5JS77"/>
<feature type="compositionally biased region" description="Acidic residues" evidence="1">
    <location>
        <begin position="259"/>
        <end position="272"/>
    </location>
</feature>
<feature type="compositionally biased region" description="Low complexity" evidence="1">
    <location>
        <begin position="289"/>
        <end position="302"/>
    </location>
</feature>
<evidence type="ECO:0000259" key="2">
    <source>
        <dbReference type="PROSITE" id="PS50195"/>
    </source>
</evidence>
<gene>
    <name evidence="3" type="ORF">BDA99DRAFT_541343</name>
</gene>
<organism evidence="3 4">
    <name type="scientific">Phascolomyces articulosus</name>
    <dbReference type="NCBI Taxonomy" id="60185"/>
    <lineage>
        <taxon>Eukaryota</taxon>
        <taxon>Fungi</taxon>
        <taxon>Fungi incertae sedis</taxon>
        <taxon>Mucoromycota</taxon>
        <taxon>Mucoromycotina</taxon>
        <taxon>Mucoromycetes</taxon>
        <taxon>Mucorales</taxon>
        <taxon>Lichtheimiaceae</taxon>
        <taxon>Phascolomyces</taxon>
    </lineage>
</organism>
<dbReference type="InterPro" id="IPR024555">
    <property type="entry name" value="PX-associated"/>
</dbReference>
<keyword evidence="4" id="KW-1185">Reference proteome</keyword>
<reference evidence="3" key="1">
    <citation type="journal article" date="2022" name="IScience">
        <title>Evolution of zygomycete secretomes and the origins of terrestrial fungal ecologies.</title>
        <authorList>
            <person name="Chang Y."/>
            <person name="Wang Y."/>
            <person name="Mondo S."/>
            <person name="Ahrendt S."/>
            <person name="Andreopoulos W."/>
            <person name="Barry K."/>
            <person name="Beard J."/>
            <person name="Benny G.L."/>
            <person name="Blankenship S."/>
            <person name="Bonito G."/>
            <person name="Cuomo C."/>
            <person name="Desiro A."/>
            <person name="Gervers K.A."/>
            <person name="Hundley H."/>
            <person name="Kuo A."/>
            <person name="LaButti K."/>
            <person name="Lang B.F."/>
            <person name="Lipzen A."/>
            <person name="O'Donnell K."/>
            <person name="Pangilinan J."/>
            <person name="Reynolds N."/>
            <person name="Sandor L."/>
            <person name="Smith M.E."/>
            <person name="Tsang A."/>
            <person name="Grigoriev I.V."/>
            <person name="Stajich J.E."/>
            <person name="Spatafora J.W."/>
        </authorList>
    </citation>
    <scope>NUCLEOTIDE SEQUENCE</scope>
    <source>
        <strain evidence="3">RSA 2281</strain>
    </source>
</reference>
<dbReference type="Pfam" id="PF12825">
    <property type="entry name" value="DUF3818"/>
    <property type="match status" value="1"/>
</dbReference>
<dbReference type="Proteomes" id="UP001209540">
    <property type="component" value="Unassembled WGS sequence"/>
</dbReference>
<comment type="caution">
    <text evidence="3">The sequence shown here is derived from an EMBL/GenBank/DDBJ whole genome shotgun (WGS) entry which is preliminary data.</text>
</comment>
<feature type="domain" description="PX" evidence="2">
    <location>
        <begin position="181"/>
        <end position="365"/>
    </location>
</feature>
<proteinExistence type="predicted"/>
<dbReference type="InterPro" id="IPR036871">
    <property type="entry name" value="PX_dom_sf"/>
</dbReference>
<feature type="compositionally biased region" description="Low complexity" evidence="1">
    <location>
        <begin position="309"/>
        <end position="325"/>
    </location>
</feature>
<sequence>MDLSPIQLHYYKRELIRLELLRELDQFRRSPEITNLLSENVDPTKDPYPFLRYIAQEFIIEFPLLKRGNKPEFWEKCQLFLDEFSKVKLDTYSPRRTGASQRRVLMYKAEKLLTVAMCATVKTVQQQEEEELLRQQQSSLVEQKKDNVQDQALAESLDKNMTLLENEDHYLEWMGFNGLHIDVVTVREISEKRHIREKLHAEFVIATSIAGDDTQYYVARRHGDFRTLQQALKSEFPLEDVPGVPKKASDPSFERAGTAEEEGEEQQEEGAVTDEQKEQDDKSKKKPSKFGSSSALLGSSLSHFRRGRSPSNPSSGGSDNSTTGGLYREKDRLLLRSFLHRVATDPVLAKSDTFRQFLTRDPITLTPEQKTDMERRHQVDQARHAEEIRFRDEVDRKMTELNDLLDMLKKQILQPGGLKEVFQIIKTTDRIEDLPEAMRKAFEWGRINFAFVLHTQFVSSDRSAENIANLKRTHMLMPYRAIAQILKLSNPFTMVKGVLDLFLAQPLGRRSLLQRIIVSSMQDGDREAENDIKELEAKINDPILIGKVKNAINTSMPSEEQTQRVFNRRANPTEETLAMLRNPDIEPQLTPKQILNLQSSKDLVNQVHHLWTLYARQREHKLLGDLMFQGTTGELLREIFAMFYSPLAQVYRAANIGDSLQHLSAFIDDLVNVINSVNVLDAKNTAQPFVQLVQRHEQQFYTFVHNVHANDTSHLFDELLSYVDNLFSLIANGLKERVDLDLIATEAQVTEKAVLHKDVDAICEYHRKRKEQHLKRTRQKLMMEEDEGDMKNAFDFLPNSAEVLRMMDDLAELDQEDEEENDHTITGSSQSLLDEHEMLIAPPELQAIPNVVPVFVRHVAQVMNKNV</sequence>
<evidence type="ECO:0000313" key="3">
    <source>
        <dbReference type="EMBL" id="KAI9251351.1"/>
    </source>
</evidence>
<dbReference type="PANTHER" id="PTHR47185:SF1">
    <property type="entry name" value="PX DOMAIN-CONTAINING PROTEIN YPR097W"/>
    <property type="match status" value="1"/>
</dbReference>
<dbReference type="Gene3D" id="3.30.1520.10">
    <property type="entry name" value="Phox-like domain"/>
    <property type="match status" value="1"/>
</dbReference>
<evidence type="ECO:0000313" key="4">
    <source>
        <dbReference type="Proteomes" id="UP001209540"/>
    </source>
</evidence>
<reference evidence="3" key="2">
    <citation type="submission" date="2023-02" db="EMBL/GenBank/DDBJ databases">
        <authorList>
            <consortium name="DOE Joint Genome Institute"/>
            <person name="Mondo S.J."/>
            <person name="Chang Y."/>
            <person name="Wang Y."/>
            <person name="Ahrendt S."/>
            <person name="Andreopoulos W."/>
            <person name="Barry K."/>
            <person name="Beard J."/>
            <person name="Benny G.L."/>
            <person name="Blankenship S."/>
            <person name="Bonito G."/>
            <person name="Cuomo C."/>
            <person name="Desiro A."/>
            <person name="Gervers K.A."/>
            <person name="Hundley H."/>
            <person name="Kuo A."/>
            <person name="LaButti K."/>
            <person name="Lang B.F."/>
            <person name="Lipzen A."/>
            <person name="O'Donnell K."/>
            <person name="Pangilinan J."/>
            <person name="Reynolds N."/>
            <person name="Sandor L."/>
            <person name="Smith M.W."/>
            <person name="Tsang A."/>
            <person name="Grigoriev I.V."/>
            <person name="Stajich J.E."/>
            <person name="Spatafora J.W."/>
        </authorList>
    </citation>
    <scope>NUCLEOTIDE SEQUENCE</scope>
    <source>
        <strain evidence="3">RSA 2281</strain>
    </source>
</reference>
<dbReference type="GO" id="GO:0035091">
    <property type="term" value="F:phosphatidylinositol binding"/>
    <property type="evidence" value="ECO:0007669"/>
    <property type="project" value="InterPro"/>
</dbReference>
<dbReference type="EMBL" id="JAIXMP010000030">
    <property type="protein sequence ID" value="KAI9251351.1"/>
    <property type="molecule type" value="Genomic_DNA"/>
</dbReference>
<evidence type="ECO:0000256" key="1">
    <source>
        <dbReference type="SAM" id="MobiDB-lite"/>
    </source>
</evidence>
<dbReference type="PROSITE" id="PS50195">
    <property type="entry name" value="PX"/>
    <property type="match status" value="1"/>
</dbReference>
<dbReference type="InterPro" id="IPR024554">
    <property type="entry name" value="LEC1-like_C"/>
</dbReference>
<dbReference type="InterPro" id="IPR001683">
    <property type="entry name" value="PX_dom"/>
</dbReference>
<name>A0AAD5JS77_9FUNG</name>
<dbReference type="Pfam" id="PF12828">
    <property type="entry name" value="PXB"/>
    <property type="match status" value="1"/>
</dbReference>
<dbReference type="SMART" id="SM00312">
    <property type="entry name" value="PX"/>
    <property type="match status" value="1"/>
</dbReference>
<dbReference type="SUPFAM" id="SSF64268">
    <property type="entry name" value="PX domain"/>
    <property type="match status" value="1"/>
</dbReference>
<dbReference type="PANTHER" id="PTHR47185">
    <property type="entry name" value="PX DOMAIN-CONTAINING PROTEIN YPR097W"/>
    <property type="match status" value="1"/>
</dbReference>